<name>A0A9P6PPX3_9FUNG</name>
<protein>
    <submittedName>
        <fullName evidence="3">Uncharacterized protein</fullName>
    </submittedName>
</protein>
<gene>
    <name evidence="3" type="ORF">BG011_009063</name>
</gene>
<dbReference type="AlphaFoldDB" id="A0A9P6PPX3"/>
<keyword evidence="4" id="KW-1185">Reference proteome</keyword>
<feature type="signal peptide" evidence="2">
    <location>
        <begin position="1"/>
        <end position="22"/>
    </location>
</feature>
<evidence type="ECO:0000256" key="1">
    <source>
        <dbReference type="SAM" id="MobiDB-lite"/>
    </source>
</evidence>
<keyword evidence="2" id="KW-0732">Signal</keyword>
<accession>A0A9P6PPX3</accession>
<evidence type="ECO:0000313" key="4">
    <source>
        <dbReference type="Proteomes" id="UP000726737"/>
    </source>
</evidence>
<dbReference type="EMBL" id="JAAAJA010000788">
    <property type="protein sequence ID" value="KAG0249632.1"/>
    <property type="molecule type" value="Genomic_DNA"/>
</dbReference>
<comment type="caution">
    <text evidence="3">The sequence shown here is derived from an EMBL/GenBank/DDBJ whole genome shotgun (WGS) entry which is preliminary data.</text>
</comment>
<sequence>MIRATTTLLLVSALALLGTSSAQVPAAVSTCVIATPQMPLKEGKPYTVIFTGCQGTGNIELRSGSETNLEYGKRPACKGIDFASGSCTFIPNKSGQFSFSAIDASQQETFTGWFNVEKDKSKDKGKEKEKDKKNGSEDKKSKNQETKSTKPANAKAEAARQVEAQKRALYDLAAFGL</sequence>
<proteinExistence type="predicted"/>
<feature type="chain" id="PRO_5040229716" evidence="2">
    <location>
        <begin position="23"/>
        <end position="177"/>
    </location>
</feature>
<dbReference type="OrthoDB" id="2423884at2759"/>
<evidence type="ECO:0000256" key="2">
    <source>
        <dbReference type="SAM" id="SignalP"/>
    </source>
</evidence>
<feature type="compositionally biased region" description="Basic and acidic residues" evidence="1">
    <location>
        <begin position="119"/>
        <end position="148"/>
    </location>
</feature>
<dbReference type="Proteomes" id="UP000726737">
    <property type="component" value="Unassembled WGS sequence"/>
</dbReference>
<organism evidence="3 4">
    <name type="scientific">Mortierella polycephala</name>
    <dbReference type="NCBI Taxonomy" id="41804"/>
    <lineage>
        <taxon>Eukaryota</taxon>
        <taxon>Fungi</taxon>
        <taxon>Fungi incertae sedis</taxon>
        <taxon>Mucoromycota</taxon>
        <taxon>Mortierellomycotina</taxon>
        <taxon>Mortierellomycetes</taxon>
        <taxon>Mortierellales</taxon>
        <taxon>Mortierellaceae</taxon>
        <taxon>Mortierella</taxon>
    </lineage>
</organism>
<reference evidence="3" key="1">
    <citation type="journal article" date="2020" name="Fungal Divers.">
        <title>Resolving the Mortierellaceae phylogeny through synthesis of multi-gene phylogenetics and phylogenomics.</title>
        <authorList>
            <person name="Vandepol N."/>
            <person name="Liber J."/>
            <person name="Desiro A."/>
            <person name="Na H."/>
            <person name="Kennedy M."/>
            <person name="Barry K."/>
            <person name="Grigoriev I.V."/>
            <person name="Miller A.N."/>
            <person name="O'Donnell K."/>
            <person name="Stajich J.E."/>
            <person name="Bonito G."/>
        </authorList>
    </citation>
    <scope>NUCLEOTIDE SEQUENCE</scope>
    <source>
        <strain evidence="3">KOD948</strain>
    </source>
</reference>
<evidence type="ECO:0000313" key="3">
    <source>
        <dbReference type="EMBL" id="KAG0249632.1"/>
    </source>
</evidence>
<feature type="region of interest" description="Disordered" evidence="1">
    <location>
        <begin position="119"/>
        <end position="161"/>
    </location>
</feature>